<keyword evidence="2" id="KW-0808">Transferase</keyword>
<feature type="compositionally biased region" description="Acidic residues" evidence="6">
    <location>
        <begin position="923"/>
        <end position="933"/>
    </location>
</feature>
<evidence type="ECO:0000259" key="7">
    <source>
        <dbReference type="PROSITE" id="PS50011"/>
    </source>
</evidence>
<accession>A0A813JAF7</accession>
<dbReference type="PROSITE" id="PS51562">
    <property type="entry name" value="RNA_CAP0_MT"/>
    <property type="match status" value="1"/>
</dbReference>
<dbReference type="EMBL" id="CAJNNW010025501">
    <property type="protein sequence ID" value="CAE8677489.1"/>
    <property type="molecule type" value="Genomic_DNA"/>
</dbReference>
<proteinExistence type="predicted"/>
<dbReference type="GO" id="GO:0005524">
    <property type="term" value="F:ATP binding"/>
    <property type="evidence" value="ECO:0007669"/>
    <property type="project" value="UniProtKB-KW"/>
</dbReference>
<feature type="domain" description="Protein kinase" evidence="7">
    <location>
        <begin position="1303"/>
        <end position="1608"/>
    </location>
</feature>
<protein>
    <submittedName>
        <fullName evidence="9">Uncharacterized protein</fullName>
    </submittedName>
</protein>
<feature type="non-terminal residue" evidence="9">
    <location>
        <position position="1"/>
    </location>
</feature>
<keyword evidence="1" id="KW-0489">Methyltransferase</keyword>
<dbReference type="Gene3D" id="3.30.200.20">
    <property type="entry name" value="Phosphorylase Kinase, domain 1"/>
    <property type="match status" value="1"/>
</dbReference>
<dbReference type="SUPFAM" id="SSF56112">
    <property type="entry name" value="Protein kinase-like (PK-like)"/>
    <property type="match status" value="1"/>
</dbReference>
<sequence>ALRVGGSLFQRLHRPFSEPHLGALALLSSRLFEDAQLVMPSLSRANAGGGLEDVYLVALKYRGAQPTLLQALATAVSRQVSGRQGPELQNWASELDPLLLARFADWVEQVPKIGSAIERGTFGGAGDAPSVQAQVAEYLSHLRLVRIPEKNHLLWSHCPELLARDAAGDFEIWRGGLHSAAAEADFVSPIQQASLPMHDALASLPSAERKRKWLSQSSGSCQPQDVGARPLKRLRAEDQSHESASSGASRSRLSWLTLDQGNRRHRQFLQYLDTSPETAVKLAQGSWWRDCTLQQPWCFQSSPFATRTKLQQLILARFGAPAAAELVEDATHGPADALWRPFRCGETGDDSQLSPALVVAFVQLLQSWLPERLAADLDIFPALMYERCLHIDGAARRGVEDSLGGGGGSSGRDCGGGSSEVSRWLSEKMGLNTSDFVSLGDVDHQVADGGCSAADVLNTMHARLASSATGSSPPVSAASVHTLPRYDLVLVELCPEMPGHNWHEVAWAEFDSEFRHRALLSVLLALRVLGPGGDLFVQLPSLYSRFFAGVVILLAAAFSRIAIARPPIVPSWRGGCWLLCSGFASSTRGSAVAPVVQSLLVALWSRLRSASPGRSVAQVVPSSFLCADAGGIRQFFVAANDEVIDAELRFWSSWPRTRSVGPGQRRSETGTILHHLTELGIKQYLYAGPAHRFLVGIYFGTFDPFHENHFRLVLCALRHCGVRKVLLVPNQGGNPYKPCCSTLEERKSGIEARLEAAVASGELLPGEVAVRLESGANNWPQREQVARAVEREEFAETAATAQAVLLLGEDSLVKSLTQAVGKHKNSGIFQVSSGRPRRLMVFPRGGQAEQILAKVPEKLKPFVQVAAYKDLVEGLSSTSLRRRLISGSEAPPSDAVHPAVWDHFSKDRKEDSTDSGRAPKEFDDPELSDEAEDSCERTEANEGGVMPEDPRLHYNARPAESFERRLQSPTVRLRNFNSFAKAILLEQYLNDVRRQSGIGMDSPPISVLDLGCGKGGDLKKFINCGVTEYCGVDISQGSLEVLLKRVHELAQHVGRARHGLLGKAGVPLREVSLIRADCWRDLLGPVLDNRPRHRTALLDGPASRPTWFHLVSSQMACHYAFESQASVEIMLQNASSRLCRGGYFVGTVPDSTRIVAAQRKGLEVVGSLELGNRLYSIDFEPEEWAKVEGAGNLWAPSEAGAVGDSALSPGSVFGVTYKFRLVDAVDMCREPLVHFGTFAALARKYGLSLCMQQPVAELVGEALRSDAKAELGRLRRIYAFEGGMALDDVQAEDQREAMQLYIAFAFQKVDEGPASGVPDCRELSASLETLHRAEGEDSRRMPIDSSEIIHASAQSIKSGKHVAIKCMKNHFDSIDQVNNLREIQALRRLAGHPNIIKLHEVLYDEPTGRLALVFELMDMNLYEAIKGRRHYLPEQKVKHYMYEMLKALDHMHRNGIFHRDVKPENLLLLDDEIKLADLGSCRGIYSRQPFTEYISTRWYRAPECLLTDGYYNFKMDLFAAGCVCFEIVALFPLFPGQNEMDQIQKIHNVLGTPPAELLARKFKRNASHMDFNFPEKKAGSCSGGSCCCRCFCCSCCCCRSSGGGGGSR</sequence>
<dbReference type="PANTHER" id="PTHR24055">
    <property type="entry name" value="MITOGEN-ACTIVATED PROTEIN KINASE"/>
    <property type="match status" value="1"/>
</dbReference>
<feature type="region of interest" description="Disordered" evidence="6">
    <location>
        <begin position="906"/>
        <end position="952"/>
    </location>
</feature>
<keyword evidence="3" id="KW-0547">Nucleotide-binding</keyword>
<organism evidence="9 10">
    <name type="scientific">Polarella glacialis</name>
    <name type="common">Dinoflagellate</name>
    <dbReference type="NCBI Taxonomy" id="89957"/>
    <lineage>
        <taxon>Eukaryota</taxon>
        <taxon>Sar</taxon>
        <taxon>Alveolata</taxon>
        <taxon>Dinophyceae</taxon>
        <taxon>Suessiales</taxon>
        <taxon>Suessiaceae</taxon>
        <taxon>Polarella</taxon>
    </lineage>
</organism>
<dbReference type="GO" id="GO:0004672">
    <property type="term" value="F:protein kinase activity"/>
    <property type="evidence" value="ECO:0007669"/>
    <property type="project" value="InterPro"/>
</dbReference>
<dbReference type="InterPro" id="IPR014729">
    <property type="entry name" value="Rossmann-like_a/b/a_fold"/>
</dbReference>
<evidence type="ECO:0000256" key="3">
    <source>
        <dbReference type="ARBA" id="ARBA00022741"/>
    </source>
</evidence>
<dbReference type="InterPro" id="IPR000719">
    <property type="entry name" value="Prot_kinase_dom"/>
</dbReference>
<dbReference type="Pfam" id="PF03291">
    <property type="entry name" value="mRNA_G-N7_MeTrfase"/>
    <property type="match status" value="1"/>
</dbReference>
<comment type="caution">
    <text evidence="9">The sequence shown here is derived from an EMBL/GenBank/DDBJ whole genome shotgun (WGS) entry which is preliminary data.</text>
</comment>
<dbReference type="InterPro" id="IPR050117">
    <property type="entry name" value="MAPK"/>
</dbReference>
<feature type="compositionally biased region" description="Basic and acidic residues" evidence="6">
    <location>
        <begin position="906"/>
        <end position="922"/>
    </location>
</feature>
<evidence type="ECO:0000256" key="4">
    <source>
        <dbReference type="ARBA" id="ARBA00022840"/>
    </source>
</evidence>
<reference evidence="9" key="1">
    <citation type="submission" date="2021-02" db="EMBL/GenBank/DDBJ databases">
        <authorList>
            <person name="Dougan E. K."/>
            <person name="Rhodes N."/>
            <person name="Thang M."/>
            <person name="Chan C."/>
        </authorList>
    </citation>
    <scope>NUCLEOTIDE SEQUENCE</scope>
</reference>
<evidence type="ECO:0000256" key="1">
    <source>
        <dbReference type="ARBA" id="ARBA00022603"/>
    </source>
</evidence>
<feature type="non-terminal residue" evidence="9">
    <location>
        <position position="1608"/>
    </location>
</feature>
<dbReference type="Pfam" id="PF00069">
    <property type="entry name" value="Pkinase"/>
    <property type="match status" value="1"/>
</dbReference>
<dbReference type="InterPro" id="IPR004971">
    <property type="entry name" value="mRNA_G-N7_MeTrfase_dom"/>
</dbReference>
<dbReference type="SUPFAM" id="SSF53335">
    <property type="entry name" value="S-adenosyl-L-methionine-dependent methyltransferases"/>
    <property type="match status" value="1"/>
</dbReference>
<name>A0A813JAF7_POLGL</name>
<evidence type="ECO:0000313" key="9">
    <source>
        <dbReference type="EMBL" id="CAE8677489.1"/>
    </source>
</evidence>
<dbReference type="Gene3D" id="3.40.50.150">
    <property type="entry name" value="Vaccinia Virus protein VP39"/>
    <property type="match status" value="1"/>
</dbReference>
<dbReference type="Gene3D" id="3.40.50.12760">
    <property type="match status" value="1"/>
</dbReference>
<gene>
    <name evidence="9" type="ORF">PGLA2088_LOCUS20341</name>
</gene>
<dbReference type="InterPro" id="IPR011009">
    <property type="entry name" value="Kinase-like_dom_sf"/>
</dbReference>
<dbReference type="SUPFAM" id="SSF52374">
    <property type="entry name" value="Nucleotidylyl transferase"/>
    <property type="match status" value="1"/>
</dbReference>
<dbReference type="Gene3D" id="1.10.510.10">
    <property type="entry name" value="Transferase(Phosphotransferase) domain 1"/>
    <property type="match status" value="1"/>
</dbReference>
<dbReference type="Proteomes" id="UP000626109">
    <property type="component" value="Unassembled WGS sequence"/>
</dbReference>
<keyword evidence="4" id="KW-0067">ATP-binding</keyword>
<feature type="domain" description="MRNA cap 0 methyltransferase" evidence="8">
    <location>
        <begin position="968"/>
        <end position="1309"/>
    </location>
</feature>
<evidence type="ECO:0000313" key="10">
    <source>
        <dbReference type="Proteomes" id="UP000626109"/>
    </source>
</evidence>
<evidence type="ECO:0000259" key="8">
    <source>
        <dbReference type="PROSITE" id="PS51562"/>
    </source>
</evidence>
<dbReference type="Gene3D" id="3.40.50.620">
    <property type="entry name" value="HUPs"/>
    <property type="match status" value="1"/>
</dbReference>
<dbReference type="SMART" id="SM00220">
    <property type="entry name" value="S_TKc"/>
    <property type="match status" value="1"/>
</dbReference>
<dbReference type="InterPro" id="IPR008271">
    <property type="entry name" value="Ser/Thr_kinase_AS"/>
</dbReference>
<dbReference type="GO" id="GO:0004482">
    <property type="term" value="F:mRNA 5'-cap (guanine-N7-)-methyltransferase activity"/>
    <property type="evidence" value="ECO:0007669"/>
    <property type="project" value="UniProtKB-EC"/>
</dbReference>
<comment type="catalytic activity">
    <reaction evidence="5">
        <text>a 5'-end (5'-triphosphoguanosine)-ribonucleoside in mRNA + S-adenosyl-L-methionine = a 5'-end (N(7)-methyl 5'-triphosphoguanosine)-ribonucleoside in mRNA + S-adenosyl-L-homocysteine</text>
        <dbReference type="Rhea" id="RHEA:67008"/>
        <dbReference type="Rhea" id="RHEA-COMP:17166"/>
        <dbReference type="Rhea" id="RHEA-COMP:17167"/>
        <dbReference type="ChEBI" id="CHEBI:57856"/>
        <dbReference type="ChEBI" id="CHEBI:59789"/>
        <dbReference type="ChEBI" id="CHEBI:156461"/>
        <dbReference type="ChEBI" id="CHEBI:167617"/>
        <dbReference type="EC" id="2.1.1.56"/>
    </reaction>
</comment>
<dbReference type="InterPro" id="IPR029063">
    <property type="entry name" value="SAM-dependent_MTases_sf"/>
</dbReference>
<dbReference type="PROSITE" id="PS00108">
    <property type="entry name" value="PROTEIN_KINASE_ST"/>
    <property type="match status" value="1"/>
</dbReference>
<dbReference type="PROSITE" id="PS50011">
    <property type="entry name" value="PROTEIN_KINASE_DOM"/>
    <property type="match status" value="1"/>
</dbReference>
<dbReference type="CDD" id="cd02440">
    <property type="entry name" value="AdoMet_MTases"/>
    <property type="match status" value="1"/>
</dbReference>
<evidence type="ECO:0000256" key="2">
    <source>
        <dbReference type="ARBA" id="ARBA00022679"/>
    </source>
</evidence>
<evidence type="ECO:0000256" key="6">
    <source>
        <dbReference type="SAM" id="MobiDB-lite"/>
    </source>
</evidence>
<evidence type="ECO:0000256" key="5">
    <source>
        <dbReference type="ARBA" id="ARBA00044712"/>
    </source>
</evidence>